<reference evidence="2 3" key="1">
    <citation type="submission" date="2019-12" db="EMBL/GenBank/DDBJ databases">
        <title>Functional and genomic insights into the Sphingobium yanoikuyae YC-JY1, a bacterium efficiently degrading bisphenol A.</title>
        <authorList>
            <person name="Jia Y."/>
            <person name="Li X."/>
            <person name="Wang J."/>
            <person name="Eltoukhy A."/>
            <person name="Lamraoui I."/>
            <person name="Yan Y."/>
        </authorList>
    </citation>
    <scope>NUCLEOTIDE SEQUENCE [LARGE SCALE GENOMIC DNA]</scope>
    <source>
        <strain evidence="2 3">YC-JY1</strain>
    </source>
</reference>
<protein>
    <submittedName>
        <fullName evidence="2">Uncharacterized protein</fullName>
    </submittedName>
</protein>
<gene>
    <name evidence="2" type="ORF">GS397_00830</name>
</gene>
<accession>A0A6P1GBJ7</accession>
<evidence type="ECO:0000313" key="3">
    <source>
        <dbReference type="Proteomes" id="UP000464086"/>
    </source>
</evidence>
<sequence>MASKAPKAPIYRRRHDRRAWLPRHDRRRQQPAPTVTALLTVIPSLPRAELSRLMHRMIDRMDDIDGNPDQEDGDADQCLAGDDGCGAIIIDGRTYWGSDVEPISDL</sequence>
<proteinExistence type="predicted"/>
<organism evidence="2 3">
    <name type="scientific">Sphingobium yanoikuyae</name>
    <name type="common">Sphingomonas yanoikuyae</name>
    <dbReference type="NCBI Taxonomy" id="13690"/>
    <lineage>
        <taxon>Bacteria</taxon>
        <taxon>Pseudomonadati</taxon>
        <taxon>Pseudomonadota</taxon>
        <taxon>Alphaproteobacteria</taxon>
        <taxon>Sphingomonadales</taxon>
        <taxon>Sphingomonadaceae</taxon>
        <taxon>Sphingobium</taxon>
    </lineage>
</organism>
<evidence type="ECO:0000256" key="1">
    <source>
        <dbReference type="SAM" id="MobiDB-lite"/>
    </source>
</evidence>
<evidence type="ECO:0000313" key="2">
    <source>
        <dbReference type="EMBL" id="QHD65755.1"/>
    </source>
</evidence>
<name>A0A6P1GBJ7_SPHYA</name>
<dbReference type="EMBL" id="CP047218">
    <property type="protein sequence ID" value="QHD65755.1"/>
    <property type="molecule type" value="Genomic_DNA"/>
</dbReference>
<dbReference type="AlphaFoldDB" id="A0A6P1GBJ7"/>
<dbReference type="RefSeq" id="WP_159365383.1">
    <property type="nucleotide sequence ID" value="NZ_CP047218.1"/>
</dbReference>
<dbReference type="Proteomes" id="UP000464086">
    <property type="component" value="Chromosome"/>
</dbReference>
<feature type="region of interest" description="Disordered" evidence="1">
    <location>
        <begin position="1"/>
        <end position="32"/>
    </location>
</feature>